<dbReference type="HOGENOM" id="CLU_730055_0_0_1"/>
<reference evidence="1" key="1">
    <citation type="submission" date="2007-07" db="EMBL/GenBank/DDBJ databases">
        <title>PCAP assembly of the Caenorhabditis remanei genome.</title>
        <authorList>
            <consortium name="The Caenorhabditis remanei Sequencing Consortium"/>
            <person name="Wilson R.K."/>
        </authorList>
    </citation>
    <scope>NUCLEOTIDE SEQUENCE [LARGE SCALE GENOMIC DNA]</scope>
    <source>
        <strain evidence="1">PB4641</strain>
    </source>
</reference>
<evidence type="ECO:0000313" key="1">
    <source>
        <dbReference type="EMBL" id="EFO92401.1"/>
    </source>
</evidence>
<accession>E3M5N0</accession>
<proteinExistence type="predicted"/>
<protein>
    <submittedName>
        <fullName evidence="1">Uncharacterized protein</fullName>
    </submittedName>
</protein>
<keyword evidence="2" id="KW-1185">Reference proteome</keyword>
<dbReference type="EMBL" id="DS268425">
    <property type="protein sequence ID" value="EFO92401.1"/>
    <property type="molecule type" value="Genomic_DNA"/>
</dbReference>
<gene>
    <name evidence="1" type="ORF">CRE_11117</name>
</gene>
<dbReference type="Proteomes" id="UP000008281">
    <property type="component" value="Unassembled WGS sequence"/>
</dbReference>
<name>E3M5N0_CAERE</name>
<sequence length="379" mass="44260">MLETFKKGLHGMVKWMGESIKRIVHPSDNSDRKMLEGDILLIEEGNLKVDKYGTEPKPELTDEEKLGLLAAQCVSNYFEKAGELRRCSNKKETQINGRIDIKPLTDGSSPEATPLETKLEFLKNENTFEIEPTIIQVVQLMDKDKELFMELFEQEMQRVDKEILEEKERKEILYYSKILEELEKAHKISRSFPKYVIMSQLIYIFSIGFSIYSTYWNNWNEIMSCVVICMVFTACSMPNIHIEHNTCFIDMKYYLEKLQPLLRKTEFSVQNLITFADFRARIFAVVNKPCGFSYVNVYILIYYVIAAVTLIKNLLMFPKIGVSLAVQLYIDLHIIFYPLINVLFIKRALPRIDDSNSFMKRYKNKFFSNSSPTFTTTIC</sequence>
<organism evidence="2">
    <name type="scientific">Caenorhabditis remanei</name>
    <name type="common">Caenorhabditis vulgaris</name>
    <dbReference type="NCBI Taxonomy" id="31234"/>
    <lineage>
        <taxon>Eukaryota</taxon>
        <taxon>Metazoa</taxon>
        <taxon>Ecdysozoa</taxon>
        <taxon>Nematoda</taxon>
        <taxon>Chromadorea</taxon>
        <taxon>Rhabditida</taxon>
        <taxon>Rhabditina</taxon>
        <taxon>Rhabditomorpha</taxon>
        <taxon>Rhabditoidea</taxon>
        <taxon>Rhabditidae</taxon>
        <taxon>Peloderinae</taxon>
        <taxon>Caenorhabditis</taxon>
    </lineage>
</organism>
<evidence type="ECO:0000313" key="2">
    <source>
        <dbReference type="Proteomes" id="UP000008281"/>
    </source>
</evidence>
<dbReference type="AlphaFoldDB" id="E3M5N0"/>